<comment type="caution">
    <text evidence="1">The sequence shown here is derived from an EMBL/GenBank/DDBJ whole genome shotgun (WGS) entry which is preliminary data.</text>
</comment>
<name>A0A9W7E9L2_9STRA</name>
<proteinExistence type="predicted"/>
<accession>A0A9W7E9L2</accession>
<organism evidence="1 2">
    <name type="scientific">Triparma laevis f. inornata</name>
    <dbReference type="NCBI Taxonomy" id="1714386"/>
    <lineage>
        <taxon>Eukaryota</taxon>
        <taxon>Sar</taxon>
        <taxon>Stramenopiles</taxon>
        <taxon>Ochrophyta</taxon>
        <taxon>Bolidophyceae</taxon>
        <taxon>Parmales</taxon>
        <taxon>Triparmaceae</taxon>
        <taxon>Triparma</taxon>
    </lineage>
</organism>
<evidence type="ECO:0000313" key="2">
    <source>
        <dbReference type="Proteomes" id="UP001162640"/>
    </source>
</evidence>
<dbReference type="EMBL" id="BLQM01000154">
    <property type="protein sequence ID" value="GMH70070.1"/>
    <property type="molecule type" value="Genomic_DNA"/>
</dbReference>
<evidence type="ECO:0000313" key="1">
    <source>
        <dbReference type="EMBL" id="GMH70070.1"/>
    </source>
</evidence>
<sequence length="185" mass="20686">MRHTSLPPNLAPSGDNGHPQNGCNYSHECPDGEWCSEVMVMPDYWGQCFTQGGLQDPCKRRVACKECYYCERVRGDPNENGQCIPIPNHPPPPPPGLPSEAEKRNNCHHSGYHRTSFECQGGTLGCHNDSSTYCSRPTPTPHVGRMETHTCTSNGRTWKTFECSGGTYGCHTNAPKYCYSYNYNY</sequence>
<gene>
    <name evidence="1" type="ORF">TL16_g05314</name>
</gene>
<dbReference type="AlphaFoldDB" id="A0A9W7E9L2"/>
<protein>
    <submittedName>
        <fullName evidence="1">Uncharacterized protein</fullName>
    </submittedName>
</protein>
<reference evidence="2" key="1">
    <citation type="journal article" date="2023" name="Commun. Biol.">
        <title>Genome analysis of Parmales, the sister group of diatoms, reveals the evolutionary specialization of diatoms from phago-mixotrophs to photoautotrophs.</title>
        <authorList>
            <person name="Ban H."/>
            <person name="Sato S."/>
            <person name="Yoshikawa S."/>
            <person name="Yamada K."/>
            <person name="Nakamura Y."/>
            <person name="Ichinomiya M."/>
            <person name="Sato N."/>
            <person name="Blanc-Mathieu R."/>
            <person name="Endo H."/>
            <person name="Kuwata A."/>
            <person name="Ogata H."/>
        </authorList>
    </citation>
    <scope>NUCLEOTIDE SEQUENCE [LARGE SCALE GENOMIC DNA]</scope>
</reference>
<dbReference type="Proteomes" id="UP001162640">
    <property type="component" value="Unassembled WGS sequence"/>
</dbReference>